<organism evidence="1 2">
    <name type="scientific">Intrasporangium oryzae NRRL B-24470</name>
    <dbReference type="NCBI Taxonomy" id="1386089"/>
    <lineage>
        <taxon>Bacteria</taxon>
        <taxon>Bacillati</taxon>
        <taxon>Actinomycetota</taxon>
        <taxon>Actinomycetes</taxon>
        <taxon>Micrococcales</taxon>
        <taxon>Intrasporangiaceae</taxon>
        <taxon>Intrasporangium</taxon>
    </lineage>
</organism>
<accession>W9G625</accession>
<evidence type="ECO:0000313" key="2">
    <source>
        <dbReference type="Proteomes" id="UP000019489"/>
    </source>
</evidence>
<evidence type="ECO:0000313" key="1">
    <source>
        <dbReference type="EMBL" id="EWT00248.1"/>
    </source>
</evidence>
<dbReference type="STRING" id="1386089.N865_16725"/>
<comment type="caution">
    <text evidence="1">The sequence shown here is derived from an EMBL/GenBank/DDBJ whole genome shotgun (WGS) entry which is preliminary data.</text>
</comment>
<dbReference type="EMBL" id="AWSA01000050">
    <property type="protein sequence ID" value="EWT00248.1"/>
    <property type="molecule type" value="Genomic_DNA"/>
</dbReference>
<dbReference type="Proteomes" id="UP000019489">
    <property type="component" value="Unassembled WGS sequence"/>
</dbReference>
<gene>
    <name evidence="1" type="ORF">N865_16725</name>
</gene>
<protein>
    <submittedName>
        <fullName evidence="1">Uncharacterized protein</fullName>
    </submittedName>
</protein>
<proteinExistence type="predicted"/>
<dbReference type="RefSeq" id="WP_034808838.1">
    <property type="nucleotide sequence ID" value="NZ_AWSA01000050.1"/>
</dbReference>
<dbReference type="AlphaFoldDB" id="W9G625"/>
<sequence>MSTDLTPKDLAAIASAEAGEAVDPDAPSRWTDAPTVRVWPLTPEESVLHAAALAVYLAERTIVAEAGEP</sequence>
<reference evidence="1 2" key="1">
    <citation type="submission" date="2013-08" db="EMBL/GenBank/DDBJ databases">
        <title>Intrasporangium oryzae NRRL B-24470.</title>
        <authorList>
            <person name="Liu H."/>
            <person name="Wang G."/>
        </authorList>
    </citation>
    <scope>NUCLEOTIDE SEQUENCE [LARGE SCALE GENOMIC DNA]</scope>
    <source>
        <strain evidence="1 2">NRRL B-24470</strain>
    </source>
</reference>
<name>W9G625_9MICO</name>
<keyword evidence="2" id="KW-1185">Reference proteome</keyword>